<keyword evidence="9 17" id="KW-0808">Transferase</keyword>
<evidence type="ECO:0000256" key="10">
    <source>
        <dbReference type="ARBA" id="ARBA00022898"/>
    </source>
</evidence>
<organism evidence="18 19">
    <name type="scientific">Candidatus Sulfobium mesophilum</name>
    <dbReference type="NCBI Taxonomy" id="2016548"/>
    <lineage>
        <taxon>Bacteria</taxon>
        <taxon>Pseudomonadati</taxon>
        <taxon>Nitrospirota</taxon>
        <taxon>Nitrospiria</taxon>
        <taxon>Nitrospirales</taxon>
        <taxon>Nitrospiraceae</taxon>
        <taxon>Candidatus Sulfobium</taxon>
    </lineage>
</organism>
<comment type="function">
    <text evidence="2 17">Acts on leucine, isoleucine and valine.</text>
</comment>
<evidence type="ECO:0000256" key="5">
    <source>
        <dbReference type="ARBA" id="ARBA00005072"/>
    </source>
</evidence>
<dbReference type="InterPro" id="IPR043131">
    <property type="entry name" value="BCAT-like_N"/>
</dbReference>
<dbReference type="CDD" id="cd01558">
    <property type="entry name" value="D-AAT_like"/>
    <property type="match status" value="1"/>
</dbReference>
<comment type="pathway">
    <text evidence="4 17">Amino-acid biosynthesis; L-valine biosynthesis; L-valine from pyruvate: step 4/4.</text>
</comment>
<evidence type="ECO:0000256" key="15">
    <source>
        <dbReference type="RuleBase" id="RU004106"/>
    </source>
</evidence>
<comment type="cofactor">
    <cofactor evidence="1 16">
        <name>pyridoxal 5'-phosphate</name>
        <dbReference type="ChEBI" id="CHEBI:597326"/>
    </cofactor>
</comment>
<evidence type="ECO:0000256" key="17">
    <source>
        <dbReference type="RuleBase" id="RU364094"/>
    </source>
</evidence>
<evidence type="ECO:0000256" key="7">
    <source>
        <dbReference type="ARBA" id="ARBA00022576"/>
    </source>
</evidence>
<evidence type="ECO:0000256" key="3">
    <source>
        <dbReference type="ARBA" id="ARBA00004824"/>
    </source>
</evidence>
<keyword evidence="19" id="KW-1185">Reference proteome</keyword>
<dbReference type="AlphaFoldDB" id="A0A2U3QE21"/>
<evidence type="ECO:0000256" key="13">
    <source>
        <dbReference type="ARBA" id="ARBA00048798"/>
    </source>
</evidence>
<dbReference type="NCBIfam" id="TIGR01122">
    <property type="entry name" value="ilvE_I"/>
    <property type="match status" value="1"/>
</dbReference>
<evidence type="ECO:0000313" key="19">
    <source>
        <dbReference type="Proteomes" id="UP000245125"/>
    </source>
</evidence>
<dbReference type="UniPathway" id="UPA00048">
    <property type="reaction ID" value="UER00073"/>
</dbReference>
<evidence type="ECO:0000256" key="14">
    <source>
        <dbReference type="ARBA" id="ARBA00049229"/>
    </source>
</evidence>
<comment type="pathway">
    <text evidence="3 17">Amino-acid biosynthesis; L-isoleucine biosynthesis; L-isoleucine from 2-oxobutanoate: step 4/4.</text>
</comment>
<evidence type="ECO:0000256" key="2">
    <source>
        <dbReference type="ARBA" id="ARBA00003109"/>
    </source>
</evidence>
<dbReference type="GO" id="GO:0005829">
    <property type="term" value="C:cytosol"/>
    <property type="evidence" value="ECO:0007669"/>
    <property type="project" value="TreeGrafter"/>
</dbReference>
<keyword evidence="11 17" id="KW-0100">Branched-chain amino acid biosynthesis</keyword>
<proteinExistence type="inferred from homology"/>
<dbReference type="PANTHER" id="PTHR42743:SF11">
    <property type="entry name" value="AMINODEOXYCHORISMATE LYASE"/>
    <property type="match status" value="1"/>
</dbReference>
<evidence type="ECO:0000256" key="16">
    <source>
        <dbReference type="RuleBase" id="RU004516"/>
    </source>
</evidence>
<dbReference type="InterPro" id="IPR005785">
    <property type="entry name" value="B_amino_transI"/>
</dbReference>
<dbReference type="InterPro" id="IPR036038">
    <property type="entry name" value="Aminotransferase-like"/>
</dbReference>
<dbReference type="Pfam" id="PF01063">
    <property type="entry name" value="Aminotran_4"/>
    <property type="match status" value="1"/>
</dbReference>
<evidence type="ECO:0000256" key="8">
    <source>
        <dbReference type="ARBA" id="ARBA00022605"/>
    </source>
</evidence>
<dbReference type="PANTHER" id="PTHR42743">
    <property type="entry name" value="AMINO-ACID AMINOTRANSFERASE"/>
    <property type="match status" value="1"/>
</dbReference>
<dbReference type="GO" id="GO:0009099">
    <property type="term" value="P:L-valine biosynthetic process"/>
    <property type="evidence" value="ECO:0007669"/>
    <property type="project" value="UniProtKB-UniPathway"/>
</dbReference>
<evidence type="ECO:0000256" key="6">
    <source>
        <dbReference type="ARBA" id="ARBA00009320"/>
    </source>
</evidence>
<name>A0A2U3QE21_9BACT</name>
<dbReference type="EMBL" id="OUUY01000002">
    <property type="protein sequence ID" value="SPP99579.1"/>
    <property type="molecule type" value="Genomic_DNA"/>
</dbReference>
<dbReference type="PROSITE" id="PS00770">
    <property type="entry name" value="AA_TRANSFER_CLASS_4"/>
    <property type="match status" value="1"/>
</dbReference>
<comment type="catalytic activity">
    <reaction evidence="14 17">
        <text>L-leucine + 2-oxoglutarate = 4-methyl-2-oxopentanoate + L-glutamate</text>
        <dbReference type="Rhea" id="RHEA:18321"/>
        <dbReference type="ChEBI" id="CHEBI:16810"/>
        <dbReference type="ChEBI" id="CHEBI:17865"/>
        <dbReference type="ChEBI" id="CHEBI:29985"/>
        <dbReference type="ChEBI" id="CHEBI:57427"/>
        <dbReference type="EC" id="2.6.1.42"/>
    </reaction>
</comment>
<comment type="catalytic activity">
    <reaction evidence="12 17">
        <text>L-valine + 2-oxoglutarate = 3-methyl-2-oxobutanoate + L-glutamate</text>
        <dbReference type="Rhea" id="RHEA:24813"/>
        <dbReference type="ChEBI" id="CHEBI:11851"/>
        <dbReference type="ChEBI" id="CHEBI:16810"/>
        <dbReference type="ChEBI" id="CHEBI:29985"/>
        <dbReference type="ChEBI" id="CHEBI:57762"/>
        <dbReference type="EC" id="2.6.1.42"/>
    </reaction>
</comment>
<dbReference type="InterPro" id="IPR050571">
    <property type="entry name" value="Class-IV_PLP-Dep_Aminotrnsfr"/>
</dbReference>
<comment type="similarity">
    <text evidence="6 15">Belongs to the class-IV pyridoxal-phosphate-dependent aminotransferase family.</text>
</comment>
<dbReference type="FunFam" id="3.30.470.10:FF:000006">
    <property type="entry name" value="Branched-chain-amino-acid aminotransferase"/>
    <property type="match status" value="1"/>
</dbReference>
<evidence type="ECO:0000256" key="9">
    <source>
        <dbReference type="ARBA" id="ARBA00022679"/>
    </source>
</evidence>
<gene>
    <name evidence="17 18" type="primary">ilvE</name>
    <name evidence="18" type="ORF">NBG4_100019</name>
</gene>
<dbReference type="UniPathway" id="UPA00047">
    <property type="reaction ID" value="UER00058"/>
</dbReference>
<dbReference type="OrthoDB" id="9805628at2"/>
<dbReference type="GO" id="GO:0052654">
    <property type="term" value="F:L-leucine-2-oxoglutarate transaminase activity"/>
    <property type="evidence" value="ECO:0007669"/>
    <property type="project" value="RHEA"/>
</dbReference>
<protein>
    <recommendedName>
        <fullName evidence="17">Branched-chain-amino-acid aminotransferase</fullName>
        <shortName evidence="17">BCAT</shortName>
        <ecNumber evidence="17">2.6.1.42</ecNumber>
    </recommendedName>
</protein>
<evidence type="ECO:0000256" key="12">
    <source>
        <dbReference type="ARBA" id="ARBA00048212"/>
    </source>
</evidence>
<sequence length="283" mass="31466">MKIYIDGKYYDRENARISVFDHGLLYGDGVFEGIRIYHGKVFKLKEHIRRLYDSAKTIALEIPMNVREMEKAVIETVEINSKENGYIRLVVTRGDGSLGLDPSSCKKPTVIIIVDDIQLYPEELYKKGVKIVTASTRRIPPECLDPRIKSLNYLNNILAKIEARRSGAKEALMLTTGGLIAECTADNIFAVKEERLLTPHPCKGALDGVTRRTVFALAKARGIECAEADLCQYDLYAADECFMTGTAAELVPVVEIDDRIVADGKPGPLTLALIEDFRKLVAA</sequence>
<dbReference type="GO" id="GO:0009098">
    <property type="term" value="P:L-leucine biosynthetic process"/>
    <property type="evidence" value="ECO:0007669"/>
    <property type="project" value="UniProtKB-UniPathway"/>
</dbReference>
<dbReference type="InterPro" id="IPR018300">
    <property type="entry name" value="Aminotrans_IV_CS"/>
</dbReference>
<dbReference type="Gene3D" id="3.30.470.10">
    <property type="match status" value="1"/>
</dbReference>
<comment type="pathway">
    <text evidence="5 17">Amino-acid biosynthesis; L-leucine biosynthesis; L-leucine from 3-methyl-2-oxobutanoate: step 4/4.</text>
</comment>
<evidence type="ECO:0000256" key="4">
    <source>
        <dbReference type="ARBA" id="ARBA00004931"/>
    </source>
</evidence>
<keyword evidence="8 17" id="KW-0028">Amino-acid biosynthesis</keyword>
<keyword evidence="10 16" id="KW-0663">Pyridoxal phosphate</keyword>
<dbReference type="Gene3D" id="3.20.10.10">
    <property type="entry name" value="D-amino Acid Aminotransferase, subunit A, domain 2"/>
    <property type="match status" value="1"/>
</dbReference>
<dbReference type="SUPFAM" id="SSF56752">
    <property type="entry name" value="D-aminoacid aminotransferase-like PLP-dependent enzymes"/>
    <property type="match status" value="1"/>
</dbReference>
<dbReference type="GO" id="GO:0009097">
    <property type="term" value="P:isoleucine biosynthetic process"/>
    <property type="evidence" value="ECO:0007669"/>
    <property type="project" value="UniProtKB-UniPathway"/>
</dbReference>
<dbReference type="FunFam" id="3.20.10.10:FF:000002">
    <property type="entry name" value="D-alanine aminotransferase"/>
    <property type="match status" value="1"/>
</dbReference>
<dbReference type="GO" id="GO:0052655">
    <property type="term" value="F:L-valine-2-oxoglutarate transaminase activity"/>
    <property type="evidence" value="ECO:0007669"/>
    <property type="project" value="RHEA"/>
</dbReference>
<accession>A0A2U3QE21</accession>
<keyword evidence="7 17" id="KW-0032">Aminotransferase</keyword>
<reference evidence="19" key="1">
    <citation type="submission" date="2018-03" db="EMBL/GenBank/DDBJ databases">
        <authorList>
            <person name="Zecchin S."/>
        </authorList>
    </citation>
    <scope>NUCLEOTIDE SEQUENCE [LARGE SCALE GENOMIC DNA]</scope>
</reference>
<dbReference type="Proteomes" id="UP000245125">
    <property type="component" value="Unassembled WGS sequence"/>
</dbReference>
<dbReference type="NCBIfam" id="NF006185">
    <property type="entry name" value="PRK08320.1"/>
    <property type="match status" value="1"/>
</dbReference>
<dbReference type="EC" id="2.6.1.42" evidence="17"/>
<evidence type="ECO:0000256" key="11">
    <source>
        <dbReference type="ARBA" id="ARBA00023304"/>
    </source>
</evidence>
<comment type="catalytic activity">
    <reaction evidence="13 17">
        <text>L-isoleucine + 2-oxoglutarate = (S)-3-methyl-2-oxopentanoate + L-glutamate</text>
        <dbReference type="Rhea" id="RHEA:24801"/>
        <dbReference type="ChEBI" id="CHEBI:16810"/>
        <dbReference type="ChEBI" id="CHEBI:29985"/>
        <dbReference type="ChEBI" id="CHEBI:35146"/>
        <dbReference type="ChEBI" id="CHEBI:58045"/>
        <dbReference type="EC" id="2.6.1.42"/>
    </reaction>
</comment>
<evidence type="ECO:0000313" key="18">
    <source>
        <dbReference type="EMBL" id="SPP99579.1"/>
    </source>
</evidence>
<evidence type="ECO:0000256" key="1">
    <source>
        <dbReference type="ARBA" id="ARBA00001933"/>
    </source>
</evidence>
<dbReference type="GO" id="GO:0052656">
    <property type="term" value="F:L-isoleucine-2-oxoglutarate transaminase activity"/>
    <property type="evidence" value="ECO:0007669"/>
    <property type="project" value="RHEA"/>
</dbReference>
<dbReference type="InterPro" id="IPR043132">
    <property type="entry name" value="BCAT-like_C"/>
</dbReference>
<dbReference type="UniPathway" id="UPA00049">
    <property type="reaction ID" value="UER00062"/>
</dbReference>
<dbReference type="InterPro" id="IPR001544">
    <property type="entry name" value="Aminotrans_IV"/>
</dbReference>